<name>A0A1G5Z9H9_9HYPH</name>
<evidence type="ECO:0000259" key="1">
    <source>
        <dbReference type="PROSITE" id="PS51186"/>
    </source>
</evidence>
<dbReference type="PANTHER" id="PTHR43415:SF3">
    <property type="entry name" value="GNAT-FAMILY ACETYLTRANSFERASE"/>
    <property type="match status" value="1"/>
</dbReference>
<dbReference type="STRING" id="1165689.SAMN02927914_04431"/>
<dbReference type="PANTHER" id="PTHR43415">
    <property type="entry name" value="SPERMIDINE N(1)-ACETYLTRANSFERASE"/>
    <property type="match status" value="1"/>
</dbReference>
<evidence type="ECO:0000313" key="3">
    <source>
        <dbReference type="Proteomes" id="UP000198588"/>
    </source>
</evidence>
<dbReference type="EMBL" id="FMXM01000015">
    <property type="protein sequence ID" value="SDA91060.1"/>
    <property type="molecule type" value="Genomic_DNA"/>
</dbReference>
<evidence type="ECO:0000313" key="2">
    <source>
        <dbReference type="EMBL" id="SDA91060.1"/>
    </source>
</evidence>
<feature type="domain" description="N-acetyltransferase" evidence="1">
    <location>
        <begin position="13"/>
        <end position="164"/>
    </location>
</feature>
<dbReference type="PROSITE" id="PS51186">
    <property type="entry name" value="GNAT"/>
    <property type="match status" value="1"/>
</dbReference>
<sequence>MKQHIAPFGDGIIVLRLVEERDLKTILDWRNRDDARVWFKTSDKLAFDRHLAWYNSYLQKEDDFLFLVEVDGRSVGQCGIYDIDENAGSAEVGRFLVAPEMAGKGYIGRSCAEIVRFGTQFLKLSYLFLEVMEQNTKAIRLYTREGFVEEGRSGGLIRMGFGRDRAS</sequence>
<dbReference type="InterPro" id="IPR016181">
    <property type="entry name" value="Acyl_CoA_acyltransferase"/>
</dbReference>
<dbReference type="AlphaFoldDB" id="A0A1G5Z9H9"/>
<dbReference type="RefSeq" id="WP_244529772.1">
    <property type="nucleotide sequence ID" value="NZ_FMXM01000015.1"/>
</dbReference>
<dbReference type="SUPFAM" id="SSF55729">
    <property type="entry name" value="Acyl-CoA N-acyltransferases (Nat)"/>
    <property type="match status" value="1"/>
</dbReference>
<reference evidence="2 3" key="1">
    <citation type="submission" date="2016-10" db="EMBL/GenBank/DDBJ databases">
        <authorList>
            <person name="de Groot N.N."/>
        </authorList>
    </citation>
    <scope>NUCLEOTIDE SEQUENCE [LARGE SCALE GENOMIC DNA]</scope>
    <source>
        <strain evidence="2 3">CGMCC 1.12097</strain>
    </source>
</reference>
<dbReference type="InterPro" id="IPR000182">
    <property type="entry name" value="GNAT_dom"/>
</dbReference>
<accession>A0A1G5Z9H9</accession>
<dbReference type="Gene3D" id="3.40.630.30">
    <property type="match status" value="1"/>
</dbReference>
<keyword evidence="2" id="KW-0808">Transferase</keyword>
<gene>
    <name evidence="2" type="ORF">SAMN02927914_04431</name>
</gene>
<dbReference type="Proteomes" id="UP000198588">
    <property type="component" value="Unassembled WGS sequence"/>
</dbReference>
<proteinExistence type="predicted"/>
<protein>
    <submittedName>
        <fullName evidence="2">Protein N-acetyltransferase, RimJ/RimL family</fullName>
    </submittedName>
</protein>
<dbReference type="GO" id="GO:0016747">
    <property type="term" value="F:acyltransferase activity, transferring groups other than amino-acyl groups"/>
    <property type="evidence" value="ECO:0007669"/>
    <property type="project" value="InterPro"/>
</dbReference>
<dbReference type="CDD" id="cd04301">
    <property type="entry name" value="NAT_SF"/>
    <property type="match status" value="1"/>
</dbReference>
<organism evidence="2 3">
    <name type="scientific">Mesorhizobium qingshengii</name>
    <dbReference type="NCBI Taxonomy" id="1165689"/>
    <lineage>
        <taxon>Bacteria</taxon>
        <taxon>Pseudomonadati</taxon>
        <taxon>Pseudomonadota</taxon>
        <taxon>Alphaproteobacteria</taxon>
        <taxon>Hyphomicrobiales</taxon>
        <taxon>Phyllobacteriaceae</taxon>
        <taxon>Mesorhizobium</taxon>
    </lineage>
</organism>
<dbReference type="Pfam" id="PF13302">
    <property type="entry name" value="Acetyltransf_3"/>
    <property type="match status" value="1"/>
</dbReference>